<dbReference type="Gene3D" id="2.30.30.40">
    <property type="entry name" value="SH3 Domains"/>
    <property type="match status" value="3"/>
</dbReference>
<dbReference type="PANTHER" id="PTHR14167:SF116">
    <property type="entry name" value="CAP, ISOFORM AC"/>
    <property type="match status" value="1"/>
</dbReference>
<organism evidence="6">
    <name type="scientific">Mucor ambiguus</name>
    <dbReference type="NCBI Taxonomy" id="91626"/>
    <lineage>
        <taxon>Eukaryota</taxon>
        <taxon>Fungi</taxon>
        <taxon>Fungi incertae sedis</taxon>
        <taxon>Mucoromycota</taxon>
        <taxon>Mucoromycotina</taxon>
        <taxon>Mucoromycetes</taxon>
        <taxon>Mucorales</taxon>
        <taxon>Mucorineae</taxon>
        <taxon>Mucoraceae</taxon>
        <taxon>Mucor</taxon>
    </lineage>
</organism>
<evidence type="ECO:0000259" key="5">
    <source>
        <dbReference type="PROSITE" id="PS50002"/>
    </source>
</evidence>
<dbReference type="GO" id="GO:0016301">
    <property type="term" value="F:kinase activity"/>
    <property type="evidence" value="ECO:0007669"/>
    <property type="project" value="UniProtKB-KW"/>
</dbReference>
<keyword evidence="3" id="KW-0175">Coiled coil</keyword>
<dbReference type="SMART" id="SM00326">
    <property type="entry name" value="SH3"/>
    <property type="match status" value="3"/>
</dbReference>
<keyword evidence="1 2" id="KW-0728">SH3 domain</keyword>
<name>A0A0C9MSI0_9FUNG</name>
<accession>A0A0C9MSI0</accession>
<feature type="compositionally biased region" description="Polar residues" evidence="4">
    <location>
        <begin position="445"/>
        <end position="457"/>
    </location>
</feature>
<dbReference type="InterPro" id="IPR050384">
    <property type="entry name" value="Endophilin_SH3RF"/>
</dbReference>
<keyword evidence="6" id="KW-0808">Transferase</keyword>
<feature type="region of interest" description="Disordered" evidence="4">
    <location>
        <begin position="291"/>
        <end position="552"/>
    </location>
</feature>
<feature type="compositionally biased region" description="Polar residues" evidence="4">
    <location>
        <begin position="205"/>
        <end position="222"/>
    </location>
</feature>
<dbReference type="PRINTS" id="PR00452">
    <property type="entry name" value="SH3DOMAIN"/>
</dbReference>
<feature type="domain" description="SH3" evidence="5">
    <location>
        <begin position="229"/>
        <end position="290"/>
    </location>
</feature>
<evidence type="ECO:0000256" key="3">
    <source>
        <dbReference type="SAM" id="Coils"/>
    </source>
</evidence>
<keyword evidence="7" id="KW-1185">Reference proteome</keyword>
<dbReference type="OrthoDB" id="5340910at2759"/>
<dbReference type="InterPro" id="IPR001452">
    <property type="entry name" value="SH3_domain"/>
</dbReference>
<feature type="region of interest" description="Disordered" evidence="4">
    <location>
        <begin position="169"/>
        <end position="230"/>
    </location>
</feature>
<dbReference type="PROSITE" id="PS50002">
    <property type="entry name" value="SH3"/>
    <property type="match status" value="3"/>
</dbReference>
<feature type="compositionally biased region" description="Pro residues" evidence="4">
    <location>
        <begin position="354"/>
        <end position="373"/>
    </location>
</feature>
<feature type="domain" description="SH3" evidence="5">
    <location>
        <begin position="4"/>
        <end position="66"/>
    </location>
</feature>
<feature type="compositionally biased region" description="Pro residues" evidence="4">
    <location>
        <begin position="502"/>
        <end position="517"/>
    </location>
</feature>
<evidence type="ECO:0000313" key="7">
    <source>
        <dbReference type="Proteomes" id="UP000053815"/>
    </source>
</evidence>
<evidence type="ECO:0000256" key="2">
    <source>
        <dbReference type="PROSITE-ProRule" id="PRU00192"/>
    </source>
</evidence>
<evidence type="ECO:0000313" key="6">
    <source>
        <dbReference type="EMBL" id="GAN06257.1"/>
    </source>
</evidence>
<evidence type="ECO:0000256" key="1">
    <source>
        <dbReference type="ARBA" id="ARBA00022443"/>
    </source>
</evidence>
<feature type="compositionally biased region" description="Low complexity" evidence="4">
    <location>
        <begin position="426"/>
        <end position="437"/>
    </location>
</feature>
<protein>
    <submittedName>
        <fullName evidence="6">SH3 domain-containing kinase-binding protein 1 isoform X1</fullName>
    </submittedName>
</protein>
<dbReference type="Pfam" id="PF14604">
    <property type="entry name" value="SH3_9"/>
    <property type="match status" value="2"/>
</dbReference>
<dbReference type="EMBL" id="DF836406">
    <property type="protein sequence ID" value="GAN06257.1"/>
    <property type="molecule type" value="Genomic_DNA"/>
</dbReference>
<reference evidence="6" key="1">
    <citation type="submission" date="2014-09" db="EMBL/GenBank/DDBJ databases">
        <title>Draft genome sequence of an oleaginous Mucoromycotina fungus Mucor ambiguus NBRC6742.</title>
        <authorList>
            <person name="Takeda I."/>
            <person name="Yamane N."/>
            <person name="Morita T."/>
            <person name="Tamano K."/>
            <person name="Machida M."/>
            <person name="Baker S."/>
            <person name="Koike H."/>
        </authorList>
    </citation>
    <scope>NUCLEOTIDE SEQUENCE</scope>
    <source>
        <strain evidence="6">NBRC 6742</strain>
    </source>
</reference>
<dbReference type="Proteomes" id="UP000053815">
    <property type="component" value="Unassembled WGS sequence"/>
</dbReference>
<feature type="coiled-coil region" evidence="3">
    <location>
        <begin position="567"/>
        <end position="594"/>
    </location>
</feature>
<evidence type="ECO:0000256" key="4">
    <source>
        <dbReference type="SAM" id="MobiDB-lite"/>
    </source>
</evidence>
<sequence length="597" mass="64998">MPVDKTELYKVLFAYDTDKDDELALKEGETIRITSKDSPDWWLAQRIDDSKKSGLVPSNFIEKIPSEGMTLAIVIQDYSAQAPEELSLQKNRIVTVLDRNVTEGWWKGDLNGKIGVFPANHVEFVEEGVHPGDNDSKTKKDAFKLASYGVKQGGIGSILAGGFNLKRTGTSSNRASLSERPVSNGPSNESHAPSIPTKPHPSLIKPTTSSNTPASAKLNINTAPEPVKSDGERAMVLHDYKPENEDEIKLMRGEYVTVIDHMENDGWWKGISESGATGIFPSNFVQILEDEKPPQRPARARPATVKTEPLSSNAPSAAESATMARPPPVPAATRPTSLLSNRENHSSTSGAGSTPPPRPITTPPRPLTTPPIPTRRTNSIMSPSLNHNDTSGSHGHRRIPSIPLTSPDLPPMSPVHERPTRPIPRPTSTTSTDSAATVPIVPSRANRSMSPENNVAMNNMAKPPKVNFGSKSTSAPVVAPVRSPSTSRPCSINDTLERGESLPPPPKRTMPPLPEAPSPAASTERVKPPHPTSALPSTPPANDQADTEDELDAKIRRLVRSETNKIRREFETRLEDERIERLRLQVELEELRASLNQ</sequence>
<feature type="compositionally biased region" description="Polar residues" evidence="4">
    <location>
        <begin position="378"/>
        <end position="393"/>
    </location>
</feature>
<dbReference type="InterPro" id="IPR036028">
    <property type="entry name" value="SH3-like_dom_sf"/>
</dbReference>
<dbReference type="Pfam" id="PF00018">
    <property type="entry name" value="SH3_1"/>
    <property type="match status" value="1"/>
</dbReference>
<feature type="domain" description="SH3" evidence="5">
    <location>
        <begin position="67"/>
        <end position="127"/>
    </location>
</feature>
<proteinExistence type="predicted"/>
<gene>
    <name evidence="6" type="ORF">MAM1_0117c05737</name>
</gene>
<dbReference type="SUPFAM" id="SSF50044">
    <property type="entry name" value="SH3-domain"/>
    <property type="match status" value="3"/>
</dbReference>
<dbReference type="AlphaFoldDB" id="A0A0C9MSI0"/>
<dbReference type="STRING" id="91626.A0A0C9MSI0"/>
<keyword evidence="6" id="KW-0418">Kinase</keyword>
<feature type="compositionally biased region" description="Polar residues" evidence="4">
    <location>
        <begin position="483"/>
        <end position="494"/>
    </location>
</feature>
<dbReference type="PANTHER" id="PTHR14167">
    <property type="entry name" value="SH3 DOMAIN-CONTAINING"/>
    <property type="match status" value="1"/>
</dbReference>
<dbReference type="CDD" id="cd00174">
    <property type="entry name" value="SH3"/>
    <property type="match status" value="2"/>
</dbReference>